<feature type="domain" description="Helicase C-terminal" evidence="15">
    <location>
        <begin position="480"/>
        <end position="683"/>
    </location>
</feature>
<evidence type="ECO:0000256" key="9">
    <source>
        <dbReference type="ARBA" id="ARBA00047984"/>
    </source>
</evidence>
<comment type="domain">
    <text evidence="12">The helicase domain is involved in the stimulation of RELA transcriptional activity.</text>
</comment>
<evidence type="ECO:0000259" key="16">
    <source>
        <dbReference type="PROSITE" id="PS51195"/>
    </source>
</evidence>
<feature type="domain" description="B30.2/SPRY" evidence="13">
    <location>
        <begin position="67"/>
        <end position="244"/>
    </location>
</feature>
<keyword evidence="2" id="KW-0540">Nuclease</keyword>
<comment type="function">
    <text evidence="12">RNA helicase.</text>
</comment>
<evidence type="ECO:0000256" key="7">
    <source>
        <dbReference type="ARBA" id="ARBA00022840"/>
    </source>
</evidence>
<dbReference type="Gene3D" id="3.40.50.300">
    <property type="entry name" value="P-loop containing nucleotide triphosphate hydrolases"/>
    <property type="match status" value="3"/>
</dbReference>
<dbReference type="EC" id="3.6.4.13" evidence="12"/>
<feature type="domain" description="Helicase ATP-binding" evidence="14">
    <location>
        <begin position="253"/>
        <end position="425"/>
    </location>
</feature>
<dbReference type="FunFam" id="3.40.50.300:FF:000708">
    <property type="entry name" value="ATP-dependent RNA helicase DDX1"/>
    <property type="match status" value="1"/>
</dbReference>
<evidence type="ECO:0000256" key="11">
    <source>
        <dbReference type="PROSITE-ProRule" id="PRU00552"/>
    </source>
</evidence>
<feature type="short sequence motif" description="Q motif" evidence="11">
    <location>
        <begin position="2"/>
        <end position="30"/>
    </location>
</feature>
<dbReference type="PROSITE" id="PS51194">
    <property type="entry name" value="HELICASE_CTER"/>
    <property type="match status" value="1"/>
</dbReference>
<dbReference type="CDD" id="cd18787">
    <property type="entry name" value="SF2_C_DEAD"/>
    <property type="match status" value="1"/>
</dbReference>
<keyword evidence="5 12" id="KW-0347">Helicase</keyword>
<evidence type="ECO:0000256" key="1">
    <source>
        <dbReference type="ARBA" id="ARBA00008765"/>
    </source>
</evidence>
<dbReference type="PANTHER" id="PTHR24031">
    <property type="entry name" value="RNA HELICASE"/>
    <property type="match status" value="1"/>
</dbReference>
<dbReference type="InterPro" id="IPR043136">
    <property type="entry name" value="B30.2/SPRY_sf"/>
</dbReference>
<evidence type="ECO:0000259" key="14">
    <source>
        <dbReference type="PROSITE" id="PS51192"/>
    </source>
</evidence>
<evidence type="ECO:0000256" key="5">
    <source>
        <dbReference type="ARBA" id="ARBA00022806"/>
    </source>
</evidence>
<dbReference type="PROSITE" id="PS50188">
    <property type="entry name" value="B302_SPRY"/>
    <property type="match status" value="1"/>
</dbReference>
<dbReference type="InterPro" id="IPR014014">
    <property type="entry name" value="RNA_helicase_DEAD_Q_motif"/>
</dbReference>
<evidence type="ECO:0000256" key="3">
    <source>
        <dbReference type="ARBA" id="ARBA00022741"/>
    </source>
</evidence>
<evidence type="ECO:0000259" key="13">
    <source>
        <dbReference type="PROSITE" id="PS50188"/>
    </source>
</evidence>
<evidence type="ECO:0000256" key="12">
    <source>
        <dbReference type="RuleBase" id="RU365068"/>
    </source>
</evidence>
<dbReference type="FunFam" id="3.40.50.300:FF:000652">
    <property type="entry name" value="ATP-dependent RNA helicase DDX1"/>
    <property type="match status" value="1"/>
</dbReference>
<dbReference type="GO" id="GO:0003724">
    <property type="term" value="F:RNA helicase activity"/>
    <property type="evidence" value="ECO:0007669"/>
    <property type="project" value="UniProtKB-EC"/>
</dbReference>
<dbReference type="InterPro" id="IPR027417">
    <property type="entry name" value="P-loop_NTPase"/>
</dbReference>
<evidence type="ECO:0000256" key="4">
    <source>
        <dbReference type="ARBA" id="ARBA00022801"/>
    </source>
</evidence>
<proteinExistence type="evidence at transcript level"/>
<dbReference type="GO" id="GO:0005524">
    <property type="term" value="F:ATP binding"/>
    <property type="evidence" value="ECO:0007669"/>
    <property type="project" value="UniProtKB-UniRule"/>
</dbReference>
<name>A0A2P2HX25_9CRUS</name>
<evidence type="ECO:0000256" key="6">
    <source>
        <dbReference type="ARBA" id="ARBA00022839"/>
    </source>
</evidence>
<feature type="domain" description="DEAD-box RNA helicase Q" evidence="16">
    <location>
        <begin position="2"/>
        <end position="30"/>
    </location>
</feature>
<dbReference type="InterPro" id="IPR013320">
    <property type="entry name" value="ConA-like_dom_sf"/>
</dbReference>
<keyword evidence="3 12" id="KW-0547">Nucleotide-binding</keyword>
<dbReference type="AlphaFoldDB" id="A0A2P2HX25"/>
<dbReference type="Pfam" id="PF00622">
    <property type="entry name" value="SPRY"/>
    <property type="match status" value="1"/>
</dbReference>
<organism evidence="17">
    <name type="scientific">Hirondellea gigas</name>
    <dbReference type="NCBI Taxonomy" id="1518452"/>
    <lineage>
        <taxon>Eukaryota</taxon>
        <taxon>Metazoa</taxon>
        <taxon>Ecdysozoa</taxon>
        <taxon>Arthropoda</taxon>
        <taxon>Crustacea</taxon>
        <taxon>Multicrustacea</taxon>
        <taxon>Malacostraca</taxon>
        <taxon>Eumalacostraca</taxon>
        <taxon>Peracarida</taxon>
        <taxon>Amphipoda</taxon>
        <taxon>Amphilochidea</taxon>
        <taxon>Lysianassida</taxon>
        <taxon>Lysianassidira</taxon>
        <taxon>Lysianassoidea</taxon>
        <taxon>Lysianassidae</taxon>
        <taxon>Hirondellea</taxon>
    </lineage>
</organism>
<dbReference type="SMART" id="SM00449">
    <property type="entry name" value="SPRY"/>
    <property type="match status" value="1"/>
</dbReference>
<keyword evidence="7 12" id="KW-0067">ATP-binding</keyword>
<dbReference type="SUPFAM" id="SSF52540">
    <property type="entry name" value="P-loop containing nucleoside triphosphate hydrolases"/>
    <property type="match status" value="2"/>
</dbReference>
<dbReference type="SMART" id="SM00490">
    <property type="entry name" value="HELICc"/>
    <property type="match status" value="1"/>
</dbReference>
<dbReference type="SUPFAM" id="SSF49899">
    <property type="entry name" value="Concanavalin A-like lectins/glucanases"/>
    <property type="match status" value="1"/>
</dbReference>
<dbReference type="Pfam" id="PF00270">
    <property type="entry name" value="DEAD"/>
    <property type="match status" value="2"/>
</dbReference>
<dbReference type="PROSITE" id="PS51195">
    <property type="entry name" value="Q_MOTIF"/>
    <property type="match status" value="1"/>
</dbReference>
<evidence type="ECO:0000256" key="10">
    <source>
        <dbReference type="ARBA" id="ARBA00058016"/>
    </source>
</evidence>
<dbReference type="InterPro" id="IPR011545">
    <property type="entry name" value="DEAD/DEAH_box_helicase_dom"/>
</dbReference>
<dbReference type="Gene3D" id="2.60.120.920">
    <property type="match status" value="1"/>
</dbReference>
<evidence type="ECO:0000259" key="15">
    <source>
        <dbReference type="PROSITE" id="PS51194"/>
    </source>
</evidence>
<dbReference type="FunFam" id="2.60.120.920:FF:000076">
    <property type="entry name" value="ATP-dependent RNA helicase DDX1"/>
    <property type="match status" value="1"/>
</dbReference>
<comment type="similarity">
    <text evidence="1">Belongs to the DEAD box helicase family. DDX1 subfamily.</text>
</comment>
<dbReference type="InterPro" id="IPR001650">
    <property type="entry name" value="Helicase_C-like"/>
</dbReference>
<sequence>MAAFEEMGVLPEIAKAVDDMDWTLPTDVQNEAIPMILGGGDVLMAAETGSGKTGAFCLPILQTVWENIKDIESGKTAKVNKDAPVRWQLSYSDRDSGMAVTPDGVRCQSRDGKAWQGVRANKGVTAPGKYYYEATVADEGLCRVGYSTTMASLDLGTCKNGFGYGGTGKKSNCKQFDDYGGSFGLHDVIGCFLDFDNMTMSFSKGGQDLGLAFSLRSEFKGKAFFPAVVLKNAELVFNFGDTPLKFPPTGGFVAICEAPSNCTATGLTKASDQDQVLKPKNNAPQAIILEPSRELAEQTLKQLDLFGLHVDNPKIRTLLVVGGVPVKEQIRALSAGVDIVCGTPGRLEELINTGQLALQSCRFFVLDEADGLLKAGHEKLINSIHASIPKLTPDGKRLQMVVCSATLHSFEVKKLAERLMHFPTWIDLKGEDAVPETVHHVVLHVDPRDDDLWHNLRQHVQTDGVHAHDNVRKGINSPETLSEAVKMLKAEYCLKAIDTHNVDKAIIFCRTKVDCDNLEKYFNLRGGGARNMGNPYSCVCLHGDRRPQERKGNLESFKNDEVKFLICTDVAARGLDITGLPFAINVTLPDEKSNYVHRIGRVGRAERMGLAISLVADVPEKVWYHGEWCKSRGKNCNNTRLTSEHGCCVWYNEPQYLADIEEHLGVTIQSVGRDLKVPLNEFDGKVVYGEKRGNTGSNYQTHVEQLAPTVDELLALERETQIIFIKRQYGKIYPWER</sequence>
<dbReference type="InterPro" id="IPR014001">
    <property type="entry name" value="Helicase_ATP-bd"/>
</dbReference>
<dbReference type="EMBL" id="IACF01000558">
    <property type="protein sequence ID" value="LAB66324.1"/>
    <property type="molecule type" value="mRNA"/>
</dbReference>
<dbReference type="InterPro" id="IPR001870">
    <property type="entry name" value="B30.2/SPRY"/>
</dbReference>
<evidence type="ECO:0000256" key="8">
    <source>
        <dbReference type="ARBA" id="ARBA00022884"/>
    </source>
</evidence>
<keyword evidence="8 12" id="KW-0694">RNA-binding</keyword>
<dbReference type="PROSITE" id="PS51192">
    <property type="entry name" value="HELICASE_ATP_BIND_1"/>
    <property type="match status" value="1"/>
</dbReference>
<dbReference type="Pfam" id="PF00271">
    <property type="entry name" value="Helicase_C"/>
    <property type="match status" value="1"/>
</dbReference>
<reference evidence="17" key="1">
    <citation type="journal article" date="2018" name="Biosci. Biotechnol. Biochem.">
        <title>Polysaccharide hydrolase of the hadal zone amphipods Hirondellea gigas.</title>
        <authorList>
            <person name="Kobayashi H."/>
            <person name="Nagahama T."/>
            <person name="Arai W."/>
            <person name="Sasagawa Y."/>
            <person name="Umeda M."/>
            <person name="Hayashi T."/>
            <person name="Nikaido I."/>
            <person name="Watanabe H."/>
            <person name="Oguri K."/>
            <person name="Kitazato H."/>
            <person name="Fujioka K."/>
            <person name="Kido Y."/>
            <person name="Takami H."/>
        </authorList>
    </citation>
    <scope>NUCLEOTIDE SEQUENCE</scope>
    <source>
        <tissue evidence="17">Whole body</tissue>
    </source>
</reference>
<keyword evidence="4 12" id="KW-0378">Hydrolase</keyword>
<accession>A0A2P2HX25</accession>
<dbReference type="GO" id="GO:0004527">
    <property type="term" value="F:exonuclease activity"/>
    <property type="evidence" value="ECO:0007669"/>
    <property type="project" value="UniProtKB-KW"/>
</dbReference>
<dbReference type="InterPro" id="IPR003877">
    <property type="entry name" value="SPRY_dom"/>
</dbReference>
<dbReference type="CDD" id="cd12873">
    <property type="entry name" value="SPRY_DDX1"/>
    <property type="match status" value="1"/>
</dbReference>
<comment type="catalytic activity">
    <reaction evidence="9 12">
        <text>ATP + H2O = ADP + phosphate + H(+)</text>
        <dbReference type="Rhea" id="RHEA:13065"/>
        <dbReference type="ChEBI" id="CHEBI:15377"/>
        <dbReference type="ChEBI" id="CHEBI:15378"/>
        <dbReference type="ChEBI" id="CHEBI:30616"/>
        <dbReference type="ChEBI" id="CHEBI:43474"/>
        <dbReference type="ChEBI" id="CHEBI:456216"/>
        <dbReference type="EC" id="3.6.4.13"/>
    </reaction>
</comment>
<dbReference type="GO" id="GO:0003723">
    <property type="term" value="F:RNA binding"/>
    <property type="evidence" value="ECO:0007669"/>
    <property type="project" value="UniProtKB-UniRule"/>
</dbReference>
<protein>
    <recommendedName>
        <fullName evidence="12">ATP-dependent RNA helicase</fullName>
        <ecNumber evidence="12">3.6.4.13</ecNumber>
    </recommendedName>
</protein>
<evidence type="ECO:0000256" key="2">
    <source>
        <dbReference type="ARBA" id="ARBA00022722"/>
    </source>
</evidence>
<keyword evidence="6" id="KW-0269">Exonuclease</keyword>
<dbReference type="SMART" id="SM00487">
    <property type="entry name" value="DEXDc"/>
    <property type="match status" value="1"/>
</dbReference>
<evidence type="ECO:0000313" key="17">
    <source>
        <dbReference type="EMBL" id="LAB66324.1"/>
    </source>
</evidence>
<comment type="function">
    <text evidence="10">Acts as an ATP-dependent RNA helicase, able to unwind both RNA-RNA and RNA-DNA duplexes. Possesses 5' single-stranded RNA overhang nuclease activity.</text>
</comment>